<dbReference type="GO" id="GO:0004190">
    <property type="term" value="F:aspartic-type endopeptidase activity"/>
    <property type="evidence" value="ECO:0007669"/>
    <property type="project" value="UniProtKB-EC"/>
</dbReference>
<comment type="caution">
    <text evidence="3">The sequence shown here is derived from an EMBL/GenBank/DDBJ whole genome shotgun (WGS) entry which is preliminary data.</text>
</comment>
<keyword evidence="3" id="KW-0378">Hydrolase</keyword>
<dbReference type="Gene3D" id="1.20.120.1220">
    <property type="match status" value="1"/>
</dbReference>
<keyword evidence="4" id="KW-1185">Reference proteome</keyword>
<gene>
    <name evidence="3" type="ORF">RFN29_33315</name>
</gene>
<dbReference type="Proteomes" id="UP001271249">
    <property type="component" value="Unassembled WGS sequence"/>
</dbReference>
<keyword evidence="1" id="KW-0812">Transmembrane</keyword>
<evidence type="ECO:0000256" key="1">
    <source>
        <dbReference type="SAM" id="Phobius"/>
    </source>
</evidence>
<evidence type="ECO:0000313" key="3">
    <source>
        <dbReference type="EMBL" id="MDX8496403.1"/>
    </source>
</evidence>
<sequence length="178" mass="19131">MSLLVAASLLLKALAVPLLGRVAWVDFSTQKIANRDVLMLLCLGLGAQQLFSVQTGSWWDMGLSAIAGLALFVLLFPFWVLRKVGAGDVKLIVVTPFLTGGTDLVVFSLLLLLFALITAAVVKNPFMLPQGAFRLYAEHLDRKGVVPFGVPIAIAAICSIVFQIVSRLIGYGGIETFL</sequence>
<evidence type="ECO:0000313" key="4">
    <source>
        <dbReference type="Proteomes" id="UP001271249"/>
    </source>
</evidence>
<feature type="domain" description="Prepilin type IV endopeptidase peptidase" evidence="2">
    <location>
        <begin position="16"/>
        <end position="118"/>
    </location>
</feature>
<dbReference type="Pfam" id="PF01478">
    <property type="entry name" value="Peptidase_A24"/>
    <property type="match status" value="1"/>
</dbReference>
<name>A0ABU4ZCW1_9HYPH</name>
<dbReference type="InterPro" id="IPR000045">
    <property type="entry name" value="Prepilin_IV_endopep_pep"/>
</dbReference>
<keyword evidence="1" id="KW-1133">Transmembrane helix</keyword>
<feature type="transmembrane region" description="Helical" evidence="1">
    <location>
        <begin position="61"/>
        <end position="81"/>
    </location>
</feature>
<accession>A0ABU4ZCW1</accession>
<dbReference type="RefSeq" id="WP_320230092.1">
    <property type="nucleotide sequence ID" value="NZ_JAVIJC010000060.1"/>
</dbReference>
<evidence type="ECO:0000259" key="2">
    <source>
        <dbReference type="Pfam" id="PF01478"/>
    </source>
</evidence>
<organism evidence="3 4">
    <name type="scientific">Mesorhizobium captivum</name>
    <dbReference type="NCBI Taxonomy" id="3072319"/>
    <lineage>
        <taxon>Bacteria</taxon>
        <taxon>Pseudomonadati</taxon>
        <taxon>Pseudomonadota</taxon>
        <taxon>Alphaproteobacteria</taxon>
        <taxon>Hyphomicrobiales</taxon>
        <taxon>Phyllobacteriaceae</taxon>
        <taxon>Mesorhizobium</taxon>
    </lineage>
</organism>
<proteinExistence type="predicted"/>
<dbReference type="EMBL" id="JAVIJC010000060">
    <property type="protein sequence ID" value="MDX8496403.1"/>
    <property type="molecule type" value="Genomic_DNA"/>
</dbReference>
<feature type="transmembrane region" description="Helical" evidence="1">
    <location>
        <begin position="145"/>
        <end position="165"/>
    </location>
</feature>
<dbReference type="EC" id="3.4.23.43" evidence="3"/>
<reference evidence="3 4" key="1">
    <citation type="submission" date="2023-08" db="EMBL/GenBank/DDBJ databases">
        <title>Implementing the SeqCode for naming new Mesorhizobium species isolated from Vachellia karroo root nodules.</title>
        <authorList>
            <person name="Van Lill M."/>
        </authorList>
    </citation>
    <scope>NUCLEOTIDE SEQUENCE [LARGE SCALE GENOMIC DNA]</scope>
    <source>
        <strain evidence="3 4">VK22B</strain>
    </source>
</reference>
<protein>
    <submittedName>
        <fullName evidence="3">Prepilin peptidase</fullName>
        <ecNumber evidence="3">3.4.23.43</ecNumber>
    </submittedName>
</protein>
<keyword evidence="1" id="KW-0472">Membrane</keyword>
<feature type="transmembrane region" description="Helical" evidence="1">
    <location>
        <begin position="93"/>
        <end position="122"/>
    </location>
</feature>